<proteinExistence type="predicted"/>
<dbReference type="EMBL" id="MU863887">
    <property type="protein sequence ID" value="KAK4203778.1"/>
    <property type="molecule type" value="Genomic_DNA"/>
</dbReference>
<reference evidence="3" key="1">
    <citation type="journal article" date="2023" name="Mol. Phylogenet. Evol.">
        <title>Genome-scale phylogeny and comparative genomics of the fungal order Sordariales.</title>
        <authorList>
            <person name="Hensen N."/>
            <person name="Bonometti L."/>
            <person name="Westerberg I."/>
            <person name="Brannstrom I.O."/>
            <person name="Guillou S."/>
            <person name="Cros-Aarteil S."/>
            <person name="Calhoun S."/>
            <person name="Haridas S."/>
            <person name="Kuo A."/>
            <person name="Mondo S."/>
            <person name="Pangilinan J."/>
            <person name="Riley R."/>
            <person name="LaButti K."/>
            <person name="Andreopoulos B."/>
            <person name="Lipzen A."/>
            <person name="Chen C."/>
            <person name="Yan M."/>
            <person name="Daum C."/>
            <person name="Ng V."/>
            <person name="Clum A."/>
            <person name="Steindorff A."/>
            <person name="Ohm R.A."/>
            <person name="Martin F."/>
            <person name="Silar P."/>
            <person name="Natvig D.O."/>
            <person name="Lalanne C."/>
            <person name="Gautier V."/>
            <person name="Ament-Velasquez S.L."/>
            <person name="Kruys A."/>
            <person name="Hutchinson M.I."/>
            <person name="Powell A.J."/>
            <person name="Barry K."/>
            <person name="Miller A.N."/>
            <person name="Grigoriev I.V."/>
            <person name="Debuchy R."/>
            <person name="Gladieux P."/>
            <person name="Hiltunen Thoren M."/>
            <person name="Johannesson H."/>
        </authorList>
    </citation>
    <scope>NUCLEOTIDE SEQUENCE</scope>
    <source>
        <strain evidence="3">CBS 315.58</strain>
    </source>
</reference>
<feature type="compositionally biased region" description="Polar residues" evidence="1">
    <location>
        <begin position="179"/>
        <end position="203"/>
    </location>
</feature>
<feature type="region of interest" description="Disordered" evidence="1">
    <location>
        <begin position="111"/>
        <end position="337"/>
    </location>
</feature>
<feature type="compositionally biased region" description="Polar residues" evidence="1">
    <location>
        <begin position="407"/>
        <end position="420"/>
    </location>
</feature>
<evidence type="ECO:0000313" key="3">
    <source>
        <dbReference type="EMBL" id="KAK4203778.1"/>
    </source>
</evidence>
<evidence type="ECO:0000313" key="4">
    <source>
        <dbReference type="Proteomes" id="UP001303160"/>
    </source>
</evidence>
<protein>
    <submittedName>
        <fullName evidence="3">Uncharacterized protein</fullName>
    </submittedName>
</protein>
<keyword evidence="4" id="KW-1185">Reference proteome</keyword>
<feature type="compositionally biased region" description="Low complexity" evidence="1">
    <location>
        <begin position="204"/>
        <end position="232"/>
    </location>
</feature>
<comment type="caution">
    <text evidence="3">The sequence shown here is derived from an EMBL/GenBank/DDBJ whole genome shotgun (WGS) entry which is preliminary data.</text>
</comment>
<feature type="compositionally biased region" description="Pro residues" evidence="1">
    <location>
        <begin position="276"/>
        <end position="297"/>
    </location>
</feature>
<feature type="compositionally biased region" description="Low complexity" evidence="1">
    <location>
        <begin position="152"/>
        <end position="169"/>
    </location>
</feature>
<accession>A0AAN6XMZ3</accession>
<keyword evidence="2" id="KW-1133">Transmembrane helix</keyword>
<feature type="compositionally biased region" description="Low complexity" evidence="1">
    <location>
        <begin position="134"/>
        <end position="145"/>
    </location>
</feature>
<keyword evidence="2" id="KW-0812">Transmembrane</keyword>
<name>A0AAN6XMZ3_9PEZI</name>
<keyword evidence="2" id="KW-0472">Membrane</keyword>
<feature type="transmembrane region" description="Helical" evidence="2">
    <location>
        <begin position="347"/>
        <end position="370"/>
    </location>
</feature>
<dbReference type="Proteomes" id="UP001303160">
    <property type="component" value="Unassembled WGS sequence"/>
</dbReference>
<feature type="compositionally biased region" description="Basic residues" evidence="1">
    <location>
        <begin position="117"/>
        <end position="128"/>
    </location>
</feature>
<dbReference type="AlphaFoldDB" id="A0AAN6XMZ3"/>
<sequence>MKPIQQTNKSSAIATKPKAPNKQILTVMPDAVTDTGWRHCDSFDKVDFLDRAALEIPELSLPTDQFVIVTDSRGIKTVLVCPIPRAAKVPSSRTADKLSILTIEITPVPAKEPQLKSQRKQKSQKITKRSPQQSYGYSSGAASGYDGDDRSALSPSSRSSYSSYQSSPQTAGAADDYISQGQQSISDTSYSTSNTSPVQQNFRSTSGQSPSSSRSSPSSSSSSSSFSQSQEKQSPKSEFATVVHKPPTTHPEETSSSPASSEGIDTVSEDHESKDPPPAAPPVKPSPPPPPSRPPPSSTTAAAPTPTPTNGAAGSGLQLPSIPGITDGNNPGPEAQKPFDVSNLLKIGGSSVLGGGLTLVGIFFLVKYIIRRKNGGKQAGEEGSPENKNNDLEAGLGGMMASAGAGQQHTIGDDSGSQPT</sequence>
<reference evidence="3" key="2">
    <citation type="submission" date="2023-05" db="EMBL/GenBank/DDBJ databases">
        <authorList>
            <consortium name="Lawrence Berkeley National Laboratory"/>
            <person name="Steindorff A."/>
            <person name="Hensen N."/>
            <person name="Bonometti L."/>
            <person name="Westerberg I."/>
            <person name="Brannstrom I.O."/>
            <person name="Guillou S."/>
            <person name="Cros-Aarteil S."/>
            <person name="Calhoun S."/>
            <person name="Haridas S."/>
            <person name="Kuo A."/>
            <person name="Mondo S."/>
            <person name="Pangilinan J."/>
            <person name="Riley R."/>
            <person name="Labutti K."/>
            <person name="Andreopoulos B."/>
            <person name="Lipzen A."/>
            <person name="Chen C."/>
            <person name="Yanf M."/>
            <person name="Daum C."/>
            <person name="Ng V."/>
            <person name="Clum A."/>
            <person name="Ohm R."/>
            <person name="Martin F."/>
            <person name="Silar P."/>
            <person name="Natvig D."/>
            <person name="Lalanne C."/>
            <person name="Gautier V."/>
            <person name="Ament-Velasquez S.L."/>
            <person name="Kruys A."/>
            <person name="Hutchinson M.I."/>
            <person name="Powell A.J."/>
            <person name="Barry K."/>
            <person name="Miller A.N."/>
            <person name="Grigoriev I.V."/>
            <person name="Debuchy R."/>
            <person name="Gladieux P."/>
            <person name="Thoren M.H."/>
            <person name="Johannesson H."/>
        </authorList>
    </citation>
    <scope>NUCLEOTIDE SEQUENCE</scope>
    <source>
        <strain evidence="3">CBS 315.58</strain>
    </source>
</reference>
<evidence type="ECO:0000256" key="2">
    <source>
        <dbReference type="SAM" id="Phobius"/>
    </source>
</evidence>
<evidence type="ECO:0000256" key="1">
    <source>
        <dbReference type="SAM" id="MobiDB-lite"/>
    </source>
</evidence>
<feature type="region of interest" description="Disordered" evidence="1">
    <location>
        <begin position="376"/>
        <end position="420"/>
    </location>
</feature>
<gene>
    <name evidence="3" type="ORF">QBC40DRAFT_274416</name>
</gene>
<organism evidence="3 4">
    <name type="scientific">Triangularia verruculosa</name>
    <dbReference type="NCBI Taxonomy" id="2587418"/>
    <lineage>
        <taxon>Eukaryota</taxon>
        <taxon>Fungi</taxon>
        <taxon>Dikarya</taxon>
        <taxon>Ascomycota</taxon>
        <taxon>Pezizomycotina</taxon>
        <taxon>Sordariomycetes</taxon>
        <taxon>Sordariomycetidae</taxon>
        <taxon>Sordariales</taxon>
        <taxon>Podosporaceae</taxon>
        <taxon>Triangularia</taxon>
    </lineage>
</organism>